<dbReference type="GO" id="GO:0000166">
    <property type="term" value="F:nucleotide binding"/>
    <property type="evidence" value="ECO:0007669"/>
    <property type="project" value="UniProtKB-KW"/>
</dbReference>
<reference evidence="5" key="1">
    <citation type="submission" date="2022-07" db="EMBL/GenBank/DDBJ databases">
        <authorList>
            <person name="Macas J."/>
            <person name="Novak P."/>
            <person name="Neumann P."/>
        </authorList>
    </citation>
    <scope>NUCLEOTIDE SEQUENCE</scope>
</reference>
<sequence>MEKFSWLNMSERKERSANSVIVGALGTLDTLNFMIGCSDDPSVLTKDLEEAMTELTDELTWMRCFLVTAERTEHGKAAADVWSAAIKLLAERVEKLSDGGATRTINLTTQDFVVLWKKFASLRRKIQPFVATCLCRAPSSSSSSSSV</sequence>
<organism evidence="5 6">
    <name type="scientific">Cuscuta epithymum</name>
    <dbReference type="NCBI Taxonomy" id="186058"/>
    <lineage>
        <taxon>Eukaryota</taxon>
        <taxon>Viridiplantae</taxon>
        <taxon>Streptophyta</taxon>
        <taxon>Embryophyta</taxon>
        <taxon>Tracheophyta</taxon>
        <taxon>Spermatophyta</taxon>
        <taxon>Magnoliopsida</taxon>
        <taxon>eudicotyledons</taxon>
        <taxon>Gunneridae</taxon>
        <taxon>Pentapetalae</taxon>
        <taxon>asterids</taxon>
        <taxon>lamiids</taxon>
        <taxon>Solanales</taxon>
        <taxon>Convolvulaceae</taxon>
        <taxon>Cuscuteae</taxon>
        <taxon>Cuscuta</taxon>
        <taxon>Cuscuta subgen. Cuscuta</taxon>
    </lineage>
</organism>
<protein>
    <recommendedName>
        <fullName evidence="4">Disease resistance N-terminal domain-containing protein</fullName>
    </recommendedName>
</protein>
<keyword evidence="1" id="KW-0677">Repeat</keyword>
<dbReference type="EMBL" id="CAMAPF010000084">
    <property type="protein sequence ID" value="CAH9095271.1"/>
    <property type="molecule type" value="Genomic_DNA"/>
</dbReference>
<dbReference type="InterPro" id="IPR041118">
    <property type="entry name" value="Rx_N"/>
</dbReference>
<accession>A0AAV0D841</accession>
<name>A0AAV0D841_9ASTE</name>
<evidence type="ECO:0000256" key="3">
    <source>
        <dbReference type="ARBA" id="ARBA00022821"/>
    </source>
</evidence>
<evidence type="ECO:0000256" key="2">
    <source>
        <dbReference type="ARBA" id="ARBA00022741"/>
    </source>
</evidence>
<keyword evidence="6" id="KW-1185">Reference proteome</keyword>
<dbReference type="Proteomes" id="UP001152523">
    <property type="component" value="Unassembled WGS sequence"/>
</dbReference>
<evidence type="ECO:0000313" key="5">
    <source>
        <dbReference type="EMBL" id="CAH9095271.1"/>
    </source>
</evidence>
<dbReference type="GO" id="GO:0006952">
    <property type="term" value="P:defense response"/>
    <property type="evidence" value="ECO:0007669"/>
    <property type="project" value="UniProtKB-KW"/>
</dbReference>
<evidence type="ECO:0000256" key="1">
    <source>
        <dbReference type="ARBA" id="ARBA00022737"/>
    </source>
</evidence>
<dbReference type="Pfam" id="PF18052">
    <property type="entry name" value="Rx_N"/>
    <property type="match status" value="1"/>
</dbReference>
<evidence type="ECO:0000259" key="4">
    <source>
        <dbReference type="Pfam" id="PF18052"/>
    </source>
</evidence>
<evidence type="ECO:0000313" key="6">
    <source>
        <dbReference type="Proteomes" id="UP001152523"/>
    </source>
</evidence>
<comment type="caution">
    <text evidence="5">The sequence shown here is derived from an EMBL/GenBank/DDBJ whole genome shotgun (WGS) entry which is preliminary data.</text>
</comment>
<proteinExistence type="predicted"/>
<gene>
    <name evidence="5" type="ORF">CEPIT_LOCUS13207</name>
</gene>
<feature type="domain" description="Disease resistance N-terminal" evidence="4">
    <location>
        <begin position="44"/>
        <end position="98"/>
    </location>
</feature>
<dbReference type="AlphaFoldDB" id="A0AAV0D841"/>
<keyword evidence="2" id="KW-0547">Nucleotide-binding</keyword>
<keyword evidence="3" id="KW-0611">Plant defense</keyword>
<dbReference type="Gene3D" id="1.20.5.4130">
    <property type="match status" value="1"/>
</dbReference>